<comment type="similarity">
    <text evidence="2 6">Belongs to the SURF1 family.</text>
</comment>
<keyword evidence="5 6" id="KW-0472">Membrane</keyword>
<dbReference type="PROSITE" id="PS50895">
    <property type="entry name" value="SURF1"/>
    <property type="match status" value="1"/>
</dbReference>
<feature type="region of interest" description="Disordered" evidence="7">
    <location>
        <begin position="246"/>
        <end position="278"/>
    </location>
</feature>
<comment type="caution">
    <text evidence="8">The sequence shown here is derived from an EMBL/GenBank/DDBJ whole genome shotgun (WGS) entry which is preliminary data.</text>
</comment>
<sequence length="278" mass="31129">MHKLRFLVSRRWIVFALAVVGLAWVAWRLGEWQFHRLEDRQERNETIERNEEAGAQPIADVMAPGEPVAGAEEWRIVEASGTYAVEDTVIVRYRTREGAAGVDVVVPLELADGSSVLVDRGWYATDNRGATSEEVPEPPPGEVTVTGWVRRDAEGDSTEVSDQSTRAVNSEQIGEALDREVLGGWIDLRSESPEPETPLLPVEMPELDNGPHFFYGLQWWFFGALAIFGFFYLMYDEWRGGRGPWGRTEQAGARSRSEARSEAAEQSTVDGKHHTGQE</sequence>
<dbReference type="Proteomes" id="UP001596524">
    <property type="component" value="Unassembled WGS sequence"/>
</dbReference>
<dbReference type="CDD" id="cd06662">
    <property type="entry name" value="SURF1"/>
    <property type="match status" value="1"/>
</dbReference>
<comment type="subcellular location">
    <subcellularLocation>
        <location evidence="6">Cell membrane</location>
        <topology evidence="6">Multi-pass membrane protein</topology>
    </subcellularLocation>
    <subcellularLocation>
        <location evidence="1">Membrane</location>
    </subcellularLocation>
</comment>
<keyword evidence="4 6" id="KW-1133">Transmembrane helix</keyword>
<dbReference type="PANTHER" id="PTHR23427:SF2">
    <property type="entry name" value="SURFEIT LOCUS PROTEIN 1"/>
    <property type="match status" value="1"/>
</dbReference>
<dbReference type="RefSeq" id="WP_255891519.1">
    <property type="nucleotide sequence ID" value="NZ_JAFMZM010000004.1"/>
</dbReference>
<name>A0ABW2N9I7_9ACTN</name>
<keyword evidence="3 6" id="KW-0812">Transmembrane</keyword>
<evidence type="ECO:0000256" key="1">
    <source>
        <dbReference type="ARBA" id="ARBA00004370"/>
    </source>
</evidence>
<dbReference type="EMBL" id="JBHTCH010000028">
    <property type="protein sequence ID" value="MFC7363144.1"/>
    <property type="molecule type" value="Genomic_DNA"/>
</dbReference>
<evidence type="ECO:0000256" key="7">
    <source>
        <dbReference type="SAM" id="MobiDB-lite"/>
    </source>
</evidence>
<dbReference type="InterPro" id="IPR002994">
    <property type="entry name" value="Surf1/Shy1"/>
</dbReference>
<organism evidence="8 9">
    <name type="scientific">Nocardioides astragali</name>
    <dbReference type="NCBI Taxonomy" id="1776736"/>
    <lineage>
        <taxon>Bacteria</taxon>
        <taxon>Bacillati</taxon>
        <taxon>Actinomycetota</taxon>
        <taxon>Actinomycetes</taxon>
        <taxon>Propionibacteriales</taxon>
        <taxon>Nocardioidaceae</taxon>
        <taxon>Nocardioides</taxon>
    </lineage>
</organism>
<evidence type="ECO:0000256" key="2">
    <source>
        <dbReference type="ARBA" id="ARBA00007165"/>
    </source>
</evidence>
<evidence type="ECO:0000313" key="8">
    <source>
        <dbReference type="EMBL" id="MFC7363144.1"/>
    </source>
</evidence>
<dbReference type="InterPro" id="IPR045214">
    <property type="entry name" value="Surf1/Surf4"/>
</dbReference>
<reference evidence="9" key="1">
    <citation type="journal article" date="2019" name="Int. J. Syst. Evol. Microbiol.">
        <title>The Global Catalogue of Microorganisms (GCM) 10K type strain sequencing project: providing services to taxonomists for standard genome sequencing and annotation.</title>
        <authorList>
            <consortium name="The Broad Institute Genomics Platform"/>
            <consortium name="The Broad Institute Genome Sequencing Center for Infectious Disease"/>
            <person name="Wu L."/>
            <person name="Ma J."/>
        </authorList>
    </citation>
    <scope>NUCLEOTIDE SEQUENCE [LARGE SCALE GENOMIC DNA]</scope>
    <source>
        <strain evidence="9">FCH27</strain>
    </source>
</reference>
<evidence type="ECO:0000256" key="6">
    <source>
        <dbReference type="RuleBase" id="RU363076"/>
    </source>
</evidence>
<gene>
    <name evidence="8" type="ORF">ACFQO6_22930</name>
</gene>
<proteinExistence type="inferred from homology"/>
<evidence type="ECO:0000256" key="5">
    <source>
        <dbReference type="ARBA" id="ARBA00023136"/>
    </source>
</evidence>
<dbReference type="Pfam" id="PF02104">
    <property type="entry name" value="SURF1"/>
    <property type="match status" value="1"/>
</dbReference>
<dbReference type="PANTHER" id="PTHR23427">
    <property type="entry name" value="SURFEIT LOCUS PROTEIN"/>
    <property type="match status" value="1"/>
</dbReference>
<protein>
    <recommendedName>
        <fullName evidence="6">SURF1-like protein</fullName>
    </recommendedName>
</protein>
<evidence type="ECO:0000256" key="3">
    <source>
        <dbReference type="ARBA" id="ARBA00022692"/>
    </source>
</evidence>
<feature type="transmembrane region" description="Helical" evidence="6">
    <location>
        <begin position="12"/>
        <end position="30"/>
    </location>
</feature>
<keyword evidence="9" id="KW-1185">Reference proteome</keyword>
<feature type="transmembrane region" description="Helical" evidence="6">
    <location>
        <begin position="213"/>
        <end position="235"/>
    </location>
</feature>
<evidence type="ECO:0000313" key="9">
    <source>
        <dbReference type="Proteomes" id="UP001596524"/>
    </source>
</evidence>
<keyword evidence="6" id="KW-1003">Cell membrane</keyword>
<evidence type="ECO:0000256" key="4">
    <source>
        <dbReference type="ARBA" id="ARBA00022989"/>
    </source>
</evidence>
<accession>A0ABW2N9I7</accession>